<dbReference type="Gene3D" id="3.40.50.1240">
    <property type="entry name" value="Phosphoglycerate mutase-like"/>
    <property type="match status" value="1"/>
</dbReference>
<dbReference type="CDD" id="cd07067">
    <property type="entry name" value="HP_PGM_like"/>
    <property type="match status" value="1"/>
</dbReference>
<proteinExistence type="predicted"/>
<keyword evidence="1" id="KW-0378">Hydrolase</keyword>
<dbReference type="PANTHER" id="PTHR46517:SF1">
    <property type="entry name" value="FRUCTOSE-2,6-BISPHOSPHATASE TIGAR"/>
    <property type="match status" value="1"/>
</dbReference>
<dbReference type="RefSeq" id="WP_213589149.1">
    <property type="nucleotide sequence ID" value="NZ_BOSM01000001.1"/>
</dbReference>
<name>A0ABQ4MMI4_9BACL</name>
<sequence>MKKQRSYAAELWLVRHGRTSWNRERRYQGHSNVALLDDEASGLEGLEKELEGVSFSSVYCSDLLRCRQTLERVRPDLAGKAVYDSRLREMNFGQWEGQTYEMLKDNLVYRAWIDDPVSVNPPGGETWDHFHRRVRSIYEEWVNLAQRNPCPDHNMEQRILAVTHGGVVSLAASLQRPGTGFWDTAVEAGGVLRLGIGERAAGGLAAQEYYD</sequence>
<dbReference type="InterPro" id="IPR013078">
    <property type="entry name" value="His_Pase_superF_clade-1"/>
</dbReference>
<comment type="caution">
    <text evidence="2">The sequence shown here is derived from an EMBL/GenBank/DDBJ whole genome shotgun (WGS) entry which is preliminary data.</text>
</comment>
<dbReference type="Pfam" id="PF00300">
    <property type="entry name" value="His_Phos_1"/>
    <property type="match status" value="1"/>
</dbReference>
<gene>
    <name evidence="2" type="ORF">J15TS10_10300</name>
</gene>
<organism evidence="2 3">
    <name type="scientific">Paenibacillus woosongensis</name>
    <dbReference type="NCBI Taxonomy" id="307580"/>
    <lineage>
        <taxon>Bacteria</taxon>
        <taxon>Bacillati</taxon>
        <taxon>Bacillota</taxon>
        <taxon>Bacilli</taxon>
        <taxon>Bacillales</taxon>
        <taxon>Paenibacillaceae</taxon>
        <taxon>Paenibacillus</taxon>
    </lineage>
</organism>
<dbReference type="InterPro" id="IPR051695">
    <property type="entry name" value="Phosphoglycerate_Mutase"/>
</dbReference>
<dbReference type="SMART" id="SM00855">
    <property type="entry name" value="PGAM"/>
    <property type="match status" value="1"/>
</dbReference>
<dbReference type="EMBL" id="BOSM01000001">
    <property type="protein sequence ID" value="GIP57216.1"/>
    <property type="molecule type" value="Genomic_DNA"/>
</dbReference>
<reference evidence="2 3" key="1">
    <citation type="submission" date="2021-03" db="EMBL/GenBank/DDBJ databases">
        <title>Antimicrobial resistance genes in bacteria isolated from Japanese honey, and their potential for conferring macrolide and lincosamide resistance in the American foulbrood pathogen Paenibacillus larvae.</title>
        <authorList>
            <person name="Okamoto M."/>
            <person name="Kumagai M."/>
            <person name="Kanamori H."/>
            <person name="Takamatsu D."/>
        </authorList>
    </citation>
    <scope>NUCLEOTIDE SEQUENCE [LARGE SCALE GENOMIC DNA]</scope>
    <source>
        <strain evidence="2 3">J15TS10</strain>
    </source>
</reference>
<keyword evidence="3" id="KW-1185">Reference proteome</keyword>
<evidence type="ECO:0000256" key="1">
    <source>
        <dbReference type="ARBA" id="ARBA00022801"/>
    </source>
</evidence>
<accession>A0ABQ4MMI4</accession>
<dbReference type="Proteomes" id="UP000681290">
    <property type="component" value="Unassembled WGS sequence"/>
</dbReference>
<evidence type="ECO:0000313" key="3">
    <source>
        <dbReference type="Proteomes" id="UP000681290"/>
    </source>
</evidence>
<dbReference type="InterPro" id="IPR029033">
    <property type="entry name" value="His_PPase_superfam"/>
</dbReference>
<protein>
    <recommendedName>
        <fullName evidence="4">Histidine phosphatase family protein</fullName>
    </recommendedName>
</protein>
<evidence type="ECO:0008006" key="4">
    <source>
        <dbReference type="Google" id="ProtNLM"/>
    </source>
</evidence>
<dbReference type="SUPFAM" id="SSF53254">
    <property type="entry name" value="Phosphoglycerate mutase-like"/>
    <property type="match status" value="1"/>
</dbReference>
<dbReference type="PANTHER" id="PTHR46517">
    <property type="entry name" value="FRUCTOSE-2,6-BISPHOSPHATASE TIGAR"/>
    <property type="match status" value="1"/>
</dbReference>
<evidence type="ECO:0000313" key="2">
    <source>
        <dbReference type="EMBL" id="GIP57216.1"/>
    </source>
</evidence>